<reference evidence="3 4" key="1">
    <citation type="submission" date="2016-11" db="EMBL/GenBank/DDBJ databases">
        <authorList>
            <person name="Jaros S."/>
            <person name="Januszkiewicz K."/>
            <person name="Wedrychowicz H."/>
        </authorList>
    </citation>
    <scope>NUCLEOTIDE SEQUENCE [LARGE SCALE GENOMIC DNA]</scope>
    <source>
        <strain evidence="3 4">DSM 19022</strain>
    </source>
</reference>
<dbReference type="AlphaFoldDB" id="A0A1M6EWC7"/>
<dbReference type="Pfam" id="PF10646">
    <property type="entry name" value="Germane"/>
    <property type="match status" value="1"/>
</dbReference>
<keyword evidence="1" id="KW-0732">Signal</keyword>
<dbReference type="STRING" id="1122184.SAMN02745176_01737"/>
<dbReference type="SMART" id="SM00909">
    <property type="entry name" value="Germane"/>
    <property type="match status" value="1"/>
</dbReference>
<dbReference type="InterPro" id="IPR019606">
    <property type="entry name" value="GerMN"/>
</dbReference>
<feature type="domain" description="GerMN" evidence="2">
    <location>
        <begin position="86"/>
        <end position="171"/>
    </location>
</feature>
<evidence type="ECO:0000256" key="1">
    <source>
        <dbReference type="SAM" id="SignalP"/>
    </source>
</evidence>
<dbReference type="Proteomes" id="UP000184442">
    <property type="component" value="Unassembled WGS sequence"/>
</dbReference>
<keyword evidence="4" id="KW-1185">Reference proteome</keyword>
<dbReference type="OrthoDB" id="1954033at2"/>
<evidence type="ECO:0000313" key="4">
    <source>
        <dbReference type="Proteomes" id="UP000184442"/>
    </source>
</evidence>
<accession>A0A1M6EWC7</accession>
<sequence>MKKYISMLLILLMVFSLAACSGIEKEHAVKDGSKDENVVVDPAPKINEQEVTLFFVNKKYIETSDKNLEKLISEKRLVKYGDTSLEEAVVRELMKGSDNKELSTEIPSSAKLINVEVADGTAFVNFARDGLYGGSMQEIFTIMQITRTLNALPNIQRVQFLIDGNKSETLMGHIGVSEPFKGPFEMEMDV</sequence>
<dbReference type="EMBL" id="FQZS01000010">
    <property type="protein sequence ID" value="SHI89720.1"/>
    <property type="molecule type" value="Genomic_DNA"/>
</dbReference>
<name>A0A1M6EWC7_9FIRM</name>
<dbReference type="PROSITE" id="PS51257">
    <property type="entry name" value="PROKAR_LIPOPROTEIN"/>
    <property type="match status" value="1"/>
</dbReference>
<feature type="chain" id="PRO_5039127282" evidence="1">
    <location>
        <begin position="19"/>
        <end position="190"/>
    </location>
</feature>
<dbReference type="RefSeq" id="WP_073025817.1">
    <property type="nucleotide sequence ID" value="NZ_FQZS01000010.1"/>
</dbReference>
<organism evidence="3 4">
    <name type="scientific">Lutispora thermophila DSM 19022</name>
    <dbReference type="NCBI Taxonomy" id="1122184"/>
    <lineage>
        <taxon>Bacteria</taxon>
        <taxon>Bacillati</taxon>
        <taxon>Bacillota</taxon>
        <taxon>Clostridia</taxon>
        <taxon>Lutisporales</taxon>
        <taxon>Lutisporaceae</taxon>
        <taxon>Lutispora</taxon>
    </lineage>
</organism>
<proteinExistence type="predicted"/>
<feature type="signal peptide" evidence="1">
    <location>
        <begin position="1"/>
        <end position="18"/>
    </location>
</feature>
<protein>
    <submittedName>
        <fullName evidence="3">Sporulation and spore germination</fullName>
    </submittedName>
</protein>
<gene>
    <name evidence="3" type="ORF">SAMN02745176_01737</name>
</gene>
<evidence type="ECO:0000259" key="2">
    <source>
        <dbReference type="SMART" id="SM00909"/>
    </source>
</evidence>
<evidence type="ECO:0000313" key="3">
    <source>
        <dbReference type="EMBL" id="SHI89720.1"/>
    </source>
</evidence>